<dbReference type="PROSITE" id="PS51257">
    <property type="entry name" value="PROKAR_LIPOPROTEIN"/>
    <property type="match status" value="1"/>
</dbReference>
<dbReference type="PANTHER" id="PTHR36933:SF1">
    <property type="entry name" value="SLL0788 PROTEIN"/>
    <property type="match status" value="1"/>
</dbReference>
<dbReference type="Pfam" id="PF03713">
    <property type="entry name" value="DUF305"/>
    <property type="match status" value="1"/>
</dbReference>
<dbReference type="Proteomes" id="UP000198683">
    <property type="component" value="Unassembled WGS sequence"/>
</dbReference>
<feature type="chain" id="PRO_5011787411" evidence="1">
    <location>
        <begin position="24"/>
        <end position="176"/>
    </location>
</feature>
<evidence type="ECO:0000313" key="3">
    <source>
        <dbReference type="EMBL" id="SDK72982.1"/>
    </source>
</evidence>
<dbReference type="STRING" id="683260.SAMN05421874_110195"/>
<dbReference type="Gene3D" id="1.20.1260.10">
    <property type="match status" value="1"/>
</dbReference>
<feature type="domain" description="DUF305" evidence="2">
    <location>
        <begin position="32"/>
        <end position="173"/>
    </location>
</feature>
<evidence type="ECO:0000313" key="4">
    <source>
        <dbReference type="Proteomes" id="UP000198683"/>
    </source>
</evidence>
<dbReference type="EMBL" id="FNFB01000010">
    <property type="protein sequence ID" value="SDK72982.1"/>
    <property type="molecule type" value="Genomic_DNA"/>
</dbReference>
<feature type="signal peptide" evidence="1">
    <location>
        <begin position="1"/>
        <end position="23"/>
    </location>
</feature>
<accession>A0A1G9E9Z9</accession>
<sequence>MRGGHVLAVVALVWSAACGQAGGAEVPVNADDVMFVQMMVQHHRQGIEMAGIGASRAEDPEVRTLASAIVSTEQDEVEMMLRWLHAWDQPLTAPTGAHDHHGGMPETDVKRIQELRASDDLDYDLLSLLIDHQDGAVRMAADVVTRGANPEVQRWAAQVQTSRRAQIAMMTDLVRR</sequence>
<organism evidence="3 4">
    <name type="scientific">Nonomuraea maritima</name>
    <dbReference type="NCBI Taxonomy" id="683260"/>
    <lineage>
        <taxon>Bacteria</taxon>
        <taxon>Bacillati</taxon>
        <taxon>Actinomycetota</taxon>
        <taxon>Actinomycetes</taxon>
        <taxon>Streptosporangiales</taxon>
        <taxon>Streptosporangiaceae</taxon>
        <taxon>Nonomuraea</taxon>
    </lineage>
</organism>
<proteinExistence type="predicted"/>
<dbReference type="PANTHER" id="PTHR36933">
    <property type="entry name" value="SLL0788 PROTEIN"/>
    <property type="match status" value="1"/>
</dbReference>
<dbReference type="InterPro" id="IPR012347">
    <property type="entry name" value="Ferritin-like"/>
</dbReference>
<reference evidence="3 4" key="1">
    <citation type="submission" date="2016-10" db="EMBL/GenBank/DDBJ databases">
        <authorList>
            <person name="de Groot N.N."/>
        </authorList>
    </citation>
    <scope>NUCLEOTIDE SEQUENCE [LARGE SCALE GENOMIC DNA]</scope>
    <source>
        <strain evidence="3 4">CGMCC 4.5681</strain>
    </source>
</reference>
<evidence type="ECO:0000256" key="1">
    <source>
        <dbReference type="SAM" id="SignalP"/>
    </source>
</evidence>
<keyword evidence="1" id="KW-0732">Signal</keyword>
<protein>
    <submittedName>
        <fullName evidence="3">Uncharacterized conserved protein, DUF305 family</fullName>
    </submittedName>
</protein>
<gene>
    <name evidence="3" type="ORF">SAMN05421874_110195</name>
</gene>
<evidence type="ECO:0000259" key="2">
    <source>
        <dbReference type="Pfam" id="PF03713"/>
    </source>
</evidence>
<dbReference type="InterPro" id="IPR005183">
    <property type="entry name" value="DUF305_CopM-like"/>
</dbReference>
<dbReference type="AlphaFoldDB" id="A0A1G9E9Z9"/>
<keyword evidence="4" id="KW-1185">Reference proteome</keyword>
<dbReference type="OrthoDB" id="26872at2"/>
<dbReference type="RefSeq" id="WP_143022098.1">
    <property type="nucleotide sequence ID" value="NZ_FNFB01000010.1"/>
</dbReference>
<name>A0A1G9E9Z9_9ACTN</name>